<gene>
    <name evidence="5" type="ORF">METZ01_LOCUS335435</name>
</gene>
<feature type="region of interest" description="Disordered" evidence="3">
    <location>
        <begin position="61"/>
        <end position="97"/>
    </location>
</feature>
<sequence>MASLQINQATIDSVADRIVNARQLHGKDSAYAIGLNAGIEMLLGTDVDTAKQIRAKVLELESDKAPVQSPRPSAPAPVVKEHAEKAPQGDDDATPLPENTWIRGDVKWFNNDKGYGFISTDANTDVFVHWRDISSWDRSLTQGDPVEFMVTKTV</sequence>
<keyword evidence="2" id="KW-0963">Cytoplasm</keyword>
<dbReference type="PANTHER" id="PTHR46109">
    <property type="entry name" value="PROTEIN LIN-28"/>
    <property type="match status" value="1"/>
</dbReference>
<dbReference type="AlphaFoldDB" id="A0A382QEB2"/>
<comment type="subcellular location">
    <subcellularLocation>
        <location evidence="1">Cytoplasm</location>
    </subcellularLocation>
</comment>
<dbReference type="CDD" id="cd04458">
    <property type="entry name" value="CSP_CDS"/>
    <property type="match status" value="1"/>
</dbReference>
<evidence type="ECO:0000256" key="2">
    <source>
        <dbReference type="ARBA" id="ARBA00022490"/>
    </source>
</evidence>
<dbReference type="GO" id="GO:0005634">
    <property type="term" value="C:nucleus"/>
    <property type="evidence" value="ECO:0007669"/>
    <property type="project" value="TreeGrafter"/>
</dbReference>
<dbReference type="SUPFAM" id="SSF50249">
    <property type="entry name" value="Nucleic acid-binding proteins"/>
    <property type="match status" value="1"/>
</dbReference>
<accession>A0A382QEB2</accession>
<dbReference type="PANTHER" id="PTHR46109:SF1">
    <property type="entry name" value="PROTEIN LIN-28 HOMOLOG"/>
    <property type="match status" value="1"/>
</dbReference>
<proteinExistence type="predicted"/>
<dbReference type="InterPro" id="IPR002059">
    <property type="entry name" value="CSP_DNA-bd"/>
</dbReference>
<feature type="non-terminal residue" evidence="5">
    <location>
        <position position="154"/>
    </location>
</feature>
<dbReference type="Gene3D" id="2.40.50.140">
    <property type="entry name" value="Nucleic acid-binding proteins"/>
    <property type="match status" value="1"/>
</dbReference>
<organism evidence="5">
    <name type="scientific">marine metagenome</name>
    <dbReference type="NCBI Taxonomy" id="408172"/>
    <lineage>
        <taxon>unclassified sequences</taxon>
        <taxon>metagenomes</taxon>
        <taxon>ecological metagenomes</taxon>
    </lineage>
</organism>
<dbReference type="GO" id="GO:0005737">
    <property type="term" value="C:cytoplasm"/>
    <property type="evidence" value="ECO:0007669"/>
    <property type="project" value="UniProtKB-SubCell"/>
</dbReference>
<dbReference type="PROSITE" id="PS51857">
    <property type="entry name" value="CSD_2"/>
    <property type="match status" value="1"/>
</dbReference>
<dbReference type="InterPro" id="IPR012340">
    <property type="entry name" value="NA-bd_OB-fold"/>
</dbReference>
<dbReference type="GO" id="GO:0003729">
    <property type="term" value="F:mRNA binding"/>
    <property type="evidence" value="ECO:0007669"/>
    <property type="project" value="TreeGrafter"/>
</dbReference>
<feature type="compositionally biased region" description="Basic and acidic residues" evidence="3">
    <location>
        <begin position="79"/>
        <end position="88"/>
    </location>
</feature>
<reference evidence="5" key="1">
    <citation type="submission" date="2018-05" db="EMBL/GenBank/DDBJ databases">
        <authorList>
            <person name="Lanie J.A."/>
            <person name="Ng W.-L."/>
            <person name="Kazmierczak K.M."/>
            <person name="Andrzejewski T.M."/>
            <person name="Davidsen T.M."/>
            <person name="Wayne K.J."/>
            <person name="Tettelin H."/>
            <person name="Glass J.I."/>
            <person name="Rusch D."/>
            <person name="Podicherti R."/>
            <person name="Tsui H.-C.T."/>
            <person name="Winkler M.E."/>
        </authorList>
    </citation>
    <scope>NUCLEOTIDE SEQUENCE</scope>
</reference>
<dbReference type="PROSITE" id="PS00352">
    <property type="entry name" value="CSD_1"/>
    <property type="match status" value="1"/>
</dbReference>
<dbReference type="EMBL" id="UINC01113160">
    <property type="protein sequence ID" value="SVC82581.1"/>
    <property type="molecule type" value="Genomic_DNA"/>
</dbReference>
<protein>
    <recommendedName>
        <fullName evidence="4">CSD domain-containing protein</fullName>
    </recommendedName>
</protein>
<dbReference type="SMART" id="SM00357">
    <property type="entry name" value="CSP"/>
    <property type="match status" value="1"/>
</dbReference>
<evidence type="ECO:0000313" key="5">
    <source>
        <dbReference type="EMBL" id="SVC82581.1"/>
    </source>
</evidence>
<dbReference type="InterPro" id="IPR051373">
    <property type="entry name" value="Lin-28_RNA-binding"/>
</dbReference>
<dbReference type="PRINTS" id="PR00050">
    <property type="entry name" value="COLDSHOCK"/>
</dbReference>
<evidence type="ECO:0000256" key="3">
    <source>
        <dbReference type="SAM" id="MobiDB-lite"/>
    </source>
</evidence>
<evidence type="ECO:0000259" key="4">
    <source>
        <dbReference type="PROSITE" id="PS51857"/>
    </source>
</evidence>
<dbReference type="GO" id="GO:0031054">
    <property type="term" value="P:pre-miRNA processing"/>
    <property type="evidence" value="ECO:0007669"/>
    <property type="project" value="TreeGrafter"/>
</dbReference>
<name>A0A382QEB2_9ZZZZ</name>
<dbReference type="InterPro" id="IPR011129">
    <property type="entry name" value="CSD"/>
</dbReference>
<evidence type="ECO:0000256" key="1">
    <source>
        <dbReference type="ARBA" id="ARBA00004496"/>
    </source>
</evidence>
<dbReference type="Pfam" id="PF00313">
    <property type="entry name" value="CSD"/>
    <property type="match status" value="1"/>
</dbReference>
<dbReference type="InterPro" id="IPR019844">
    <property type="entry name" value="CSD_CS"/>
</dbReference>
<feature type="domain" description="CSD" evidence="4">
    <location>
        <begin position="101"/>
        <end position="154"/>
    </location>
</feature>